<dbReference type="InterPro" id="IPR029063">
    <property type="entry name" value="SAM-dependent_MTases_sf"/>
</dbReference>
<comment type="catalytic activity">
    <reaction evidence="4">
        <text>L-glutaminyl-[ribosomal protein uL3] + S-adenosyl-L-methionine = N(5)-methyl-L-glutaminyl-[ribosomal protein uL3] + S-adenosyl-L-homocysteine + H(+)</text>
        <dbReference type="Rhea" id="RHEA:45020"/>
        <dbReference type="Rhea" id="RHEA-COMP:11063"/>
        <dbReference type="Rhea" id="RHEA-COMP:11064"/>
        <dbReference type="ChEBI" id="CHEBI:15378"/>
        <dbReference type="ChEBI" id="CHEBI:30011"/>
        <dbReference type="ChEBI" id="CHEBI:57856"/>
        <dbReference type="ChEBI" id="CHEBI:59789"/>
        <dbReference type="ChEBI" id="CHEBI:61891"/>
        <dbReference type="EC" id="2.1.1.298"/>
    </reaction>
</comment>
<comment type="caution">
    <text evidence="6">The sequence shown here is derived from an EMBL/GenBank/DDBJ whole genome shotgun (WGS) entry which is preliminary data.</text>
</comment>
<dbReference type="GO" id="GO:0008168">
    <property type="term" value="F:methyltransferase activity"/>
    <property type="evidence" value="ECO:0007669"/>
    <property type="project" value="UniProtKB-KW"/>
</dbReference>
<dbReference type="InterPro" id="IPR002052">
    <property type="entry name" value="DNA_methylase_N6_adenine_CS"/>
</dbReference>
<dbReference type="Gene3D" id="3.40.50.150">
    <property type="entry name" value="Vaccinia Virus protein VP39"/>
    <property type="match status" value="1"/>
</dbReference>
<dbReference type="InterPro" id="IPR004556">
    <property type="entry name" value="HemK-like"/>
</dbReference>
<name>A0ABS8DAW9_9NEIS</name>
<dbReference type="NCBIfam" id="TIGR00536">
    <property type="entry name" value="hemK_fam"/>
    <property type="match status" value="1"/>
</dbReference>
<keyword evidence="1 4" id="KW-0489">Methyltransferase</keyword>
<dbReference type="PROSITE" id="PS00092">
    <property type="entry name" value="N6_MTASE"/>
    <property type="match status" value="1"/>
</dbReference>
<dbReference type="GO" id="GO:0032259">
    <property type="term" value="P:methylation"/>
    <property type="evidence" value="ECO:0007669"/>
    <property type="project" value="UniProtKB-KW"/>
</dbReference>
<dbReference type="RefSeq" id="WP_227182193.1">
    <property type="nucleotide sequence ID" value="NZ_JAJBZT010000016.1"/>
</dbReference>
<keyword evidence="6" id="KW-0689">Ribosomal protein</keyword>
<evidence type="ECO:0000313" key="6">
    <source>
        <dbReference type="EMBL" id="MCB6185361.1"/>
    </source>
</evidence>
<evidence type="ECO:0000256" key="4">
    <source>
        <dbReference type="HAMAP-Rule" id="MF_02125"/>
    </source>
</evidence>
<gene>
    <name evidence="4 6" type="primary">prmB</name>
    <name evidence="6" type="ORF">LIN78_17580</name>
</gene>
<evidence type="ECO:0000259" key="5">
    <source>
        <dbReference type="Pfam" id="PF05175"/>
    </source>
</evidence>
<dbReference type="Proteomes" id="UP001165395">
    <property type="component" value="Unassembled WGS sequence"/>
</dbReference>
<evidence type="ECO:0000256" key="2">
    <source>
        <dbReference type="ARBA" id="ARBA00022679"/>
    </source>
</evidence>
<proteinExistence type="inferred from homology"/>
<dbReference type="NCBIfam" id="TIGR03533">
    <property type="entry name" value="L3_gln_methyl"/>
    <property type="match status" value="1"/>
</dbReference>
<dbReference type="SUPFAM" id="SSF53335">
    <property type="entry name" value="S-adenosyl-L-methionine-dependent methyltransferases"/>
    <property type="match status" value="1"/>
</dbReference>
<dbReference type="HAMAP" id="MF_02125">
    <property type="entry name" value="L3_methyltr_PrmB"/>
    <property type="match status" value="1"/>
</dbReference>
<organism evidence="6 7">
    <name type="scientific">Leeia speluncae</name>
    <dbReference type="NCBI Taxonomy" id="2884804"/>
    <lineage>
        <taxon>Bacteria</taxon>
        <taxon>Pseudomonadati</taxon>
        <taxon>Pseudomonadota</taxon>
        <taxon>Betaproteobacteria</taxon>
        <taxon>Neisseriales</taxon>
        <taxon>Leeiaceae</taxon>
        <taxon>Leeia</taxon>
    </lineage>
</organism>
<dbReference type="Pfam" id="PF05175">
    <property type="entry name" value="MTS"/>
    <property type="match status" value="1"/>
</dbReference>
<keyword evidence="3 4" id="KW-0949">S-adenosyl-L-methionine</keyword>
<dbReference type="EC" id="2.1.1.298" evidence="4"/>
<keyword evidence="7" id="KW-1185">Reference proteome</keyword>
<comment type="similarity">
    <text evidence="4">Belongs to the protein N5-glutamine methyltransferase family. PrmB subfamily.</text>
</comment>
<accession>A0ABS8DAW9</accession>
<dbReference type="CDD" id="cd02440">
    <property type="entry name" value="AdoMet_MTases"/>
    <property type="match status" value="1"/>
</dbReference>
<keyword evidence="2 4" id="KW-0808">Transferase</keyword>
<feature type="domain" description="Methyltransferase small" evidence="5">
    <location>
        <begin position="133"/>
        <end position="213"/>
    </location>
</feature>
<reference evidence="6" key="1">
    <citation type="submission" date="2021-10" db="EMBL/GenBank/DDBJ databases">
        <title>The complete genome sequence of Leeia sp. TBRC 13508.</title>
        <authorList>
            <person name="Charoenyingcharoen P."/>
            <person name="Yukphan P."/>
        </authorList>
    </citation>
    <scope>NUCLEOTIDE SEQUENCE</scope>
    <source>
        <strain evidence="6">TBRC 13508</strain>
    </source>
</reference>
<keyword evidence="6" id="KW-0687">Ribonucleoprotein</keyword>
<dbReference type="InterPro" id="IPR007848">
    <property type="entry name" value="Small_mtfrase_dom"/>
</dbReference>
<dbReference type="GO" id="GO:0005840">
    <property type="term" value="C:ribosome"/>
    <property type="evidence" value="ECO:0007669"/>
    <property type="project" value="UniProtKB-KW"/>
</dbReference>
<dbReference type="PANTHER" id="PTHR47806:SF1">
    <property type="entry name" value="RIBOSOMAL PROTEIN UL3 GLUTAMINE METHYLTRANSFERASE"/>
    <property type="match status" value="1"/>
</dbReference>
<evidence type="ECO:0000256" key="3">
    <source>
        <dbReference type="ARBA" id="ARBA00022691"/>
    </source>
</evidence>
<dbReference type="InterPro" id="IPR017127">
    <property type="entry name" value="Ribosome_uL3_MTase"/>
</dbReference>
<sequence length="301" mass="33583">MYTEASQSLKSVRDLIRFAVSRFQEANLVFGHGSNNAYDEACYLVLHSLHLPIHDIAPFADANLLPSEIARVLSVIQTRVETRKPAAYLTNEAWLGDFRFYVDERVIVPRSFIAELLRDQLAPWIQVPEEVVSVLDMCTGSGCLAIVAAEVFPNADVDAVDLSSDALDVAERNVTDYQLDNRVQLIQSDLFSNLEPKQYDIIISNPPYVNAESVDALPPEYLHEPELALGSGEDGLDATRVILMNASQFLIPGGLLIVEIGFNREELEVSYPELPFQWLDTASGDQFVFMLTREDLIDAGY</sequence>
<protein>
    <recommendedName>
        <fullName evidence="4">Ribosomal protein uL3 glutamine methyltransferase</fullName>
        <shortName evidence="4">uL3 MTase</shortName>
        <ecNumber evidence="4">2.1.1.298</ecNumber>
    </recommendedName>
    <alternativeName>
        <fullName evidence="4">N5-glutamine methyltransferase PrmB</fullName>
    </alternativeName>
</protein>
<evidence type="ECO:0000256" key="1">
    <source>
        <dbReference type="ARBA" id="ARBA00022603"/>
    </source>
</evidence>
<dbReference type="PANTHER" id="PTHR47806">
    <property type="entry name" value="50S RIBOSOMAL PROTEIN L3 GLUTAMINE METHYLTRANSFERASE"/>
    <property type="match status" value="1"/>
</dbReference>
<dbReference type="PIRSF" id="PIRSF037167">
    <property type="entry name" value="Mtase_YfcB_prd"/>
    <property type="match status" value="1"/>
</dbReference>
<evidence type="ECO:0000313" key="7">
    <source>
        <dbReference type="Proteomes" id="UP001165395"/>
    </source>
</evidence>
<comment type="function">
    <text evidence="4">Methylates ribosomal protein uL3 on a specific glutamine residue.</text>
</comment>
<dbReference type="EMBL" id="JAJBZT010000016">
    <property type="protein sequence ID" value="MCB6185361.1"/>
    <property type="molecule type" value="Genomic_DNA"/>
</dbReference>